<comment type="caution">
    <text evidence="1">The sequence shown here is derived from an EMBL/GenBank/DDBJ whole genome shotgun (WGS) entry which is preliminary data.</text>
</comment>
<organism evidence="1 2">
    <name type="scientific">Okeania hirsuta</name>
    <dbReference type="NCBI Taxonomy" id="1458930"/>
    <lineage>
        <taxon>Bacteria</taxon>
        <taxon>Bacillati</taxon>
        <taxon>Cyanobacteriota</taxon>
        <taxon>Cyanophyceae</taxon>
        <taxon>Oscillatoriophycideae</taxon>
        <taxon>Oscillatoriales</taxon>
        <taxon>Microcoleaceae</taxon>
        <taxon>Okeania</taxon>
    </lineage>
</organism>
<keyword evidence="2" id="KW-1185">Reference proteome</keyword>
<dbReference type="OrthoDB" id="6629784at2"/>
<sequence length="136" mass="15132">MNKIAVALIDGYQQYISPRKGFSCAHRILYNDESCSHYIKRMFIEQDFSGAIQAARQRFKTCCKEANQILKLQAVSLEKKSKKKQPSKFINCCGDVAEESCESALPNCNCDSCDFPELDCGSCELDCSPDFGSCGS</sequence>
<reference evidence="1 2" key="1">
    <citation type="journal article" date="2018" name="ACS Chem. Biol.">
        <title>Ketoreductase domain dysfunction expands chemodiversity: malyngamide biosynthesis in the cyanobacterium Okeania hirsuta.</title>
        <authorList>
            <person name="Moss N.A."/>
            <person name="Leao T."/>
            <person name="Rankin M."/>
            <person name="McCullough T.M."/>
            <person name="Qu P."/>
            <person name="Korobeynikov A."/>
            <person name="Smith J.L."/>
            <person name="Gerwick L."/>
            <person name="Gerwick W.H."/>
        </authorList>
    </citation>
    <scope>NUCLEOTIDE SEQUENCE [LARGE SCALE GENOMIC DNA]</scope>
    <source>
        <strain evidence="1 2">PAB10Feb10-1</strain>
    </source>
</reference>
<dbReference type="NCBIfam" id="TIGR00278">
    <property type="entry name" value="membrane protein insertion efficiency factor YidD"/>
    <property type="match status" value="1"/>
</dbReference>
<dbReference type="EMBL" id="RCBY01000115">
    <property type="protein sequence ID" value="RQH36667.1"/>
    <property type="molecule type" value="Genomic_DNA"/>
</dbReference>
<gene>
    <name evidence="1" type="primary">yidD</name>
    <name evidence="1" type="ORF">D5R40_19035</name>
</gene>
<name>A0A3N6P716_9CYAN</name>
<dbReference type="SMART" id="SM01234">
    <property type="entry name" value="Haemolytic"/>
    <property type="match status" value="1"/>
</dbReference>
<protein>
    <submittedName>
        <fullName evidence="1">Membrane protein insertion efficiency factor YidD</fullName>
    </submittedName>
</protein>
<dbReference type="RefSeq" id="WP_124155038.1">
    <property type="nucleotide sequence ID" value="NZ_CAWOLW010000019.1"/>
</dbReference>
<evidence type="ECO:0000313" key="2">
    <source>
        <dbReference type="Proteomes" id="UP000269154"/>
    </source>
</evidence>
<dbReference type="InterPro" id="IPR002696">
    <property type="entry name" value="Membr_insert_effic_factor_YidD"/>
</dbReference>
<dbReference type="AlphaFoldDB" id="A0A3N6P716"/>
<evidence type="ECO:0000313" key="1">
    <source>
        <dbReference type="EMBL" id="RQH36667.1"/>
    </source>
</evidence>
<accession>A0A3N6P716</accession>
<dbReference type="Proteomes" id="UP000269154">
    <property type="component" value="Unassembled WGS sequence"/>
</dbReference>
<proteinExistence type="predicted"/>